<keyword evidence="4" id="KW-0961">Cell wall biogenesis/degradation</keyword>
<reference evidence="8 9" key="1">
    <citation type="submission" date="2016-12" db="EMBL/GenBank/DDBJ databases">
        <authorList>
            <person name="Song W.-J."/>
            <person name="Kurnit D.M."/>
        </authorList>
    </citation>
    <scope>NUCLEOTIDE SEQUENCE [LARGE SCALE GENOMIC DNA]</scope>
    <source>
        <strain evidence="8 9">ATCC 49181</strain>
    </source>
</reference>
<dbReference type="SUPFAM" id="SSF50685">
    <property type="entry name" value="Barwin-like endoglucanases"/>
    <property type="match status" value="1"/>
</dbReference>
<evidence type="ECO:0000313" key="9">
    <source>
        <dbReference type="Proteomes" id="UP000185062"/>
    </source>
</evidence>
<dbReference type="PANTHER" id="PTHR30124:SF0">
    <property type="entry name" value="MEMBRANE-BOUND LYTIC MUREIN TRANSGLYCOSYLASE A"/>
    <property type="match status" value="1"/>
</dbReference>
<organism evidence="8 9">
    <name type="scientific">Nitrosomonas cryotolerans ATCC 49181</name>
    <dbReference type="NCBI Taxonomy" id="1131553"/>
    <lineage>
        <taxon>Bacteria</taxon>
        <taxon>Pseudomonadati</taxon>
        <taxon>Pseudomonadota</taxon>
        <taxon>Betaproteobacteria</taxon>
        <taxon>Nitrosomonadales</taxon>
        <taxon>Nitrosomonadaceae</taxon>
        <taxon>Nitrosomonas</taxon>
    </lineage>
</organism>
<evidence type="ECO:0000259" key="7">
    <source>
        <dbReference type="SMART" id="SM00925"/>
    </source>
</evidence>
<dbReference type="InterPro" id="IPR036908">
    <property type="entry name" value="RlpA-like_sf"/>
</dbReference>
<dbReference type="GO" id="GO:0008933">
    <property type="term" value="F:peptidoglycan lytic transglycosylase activity"/>
    <property type="evidence" value="ECO:0007669"/>
    <property type="project" value="TreeGrafter"/>
</dbReference>
<dbReference type="Proteomes" id="UP000185062">
    <property type="component" value="Unassembled WGS sequence"/>
</dbReference>
<dbReference type="Pfam" id="PF06725">
    <property type="entry name" value="3D"/>
    <property type="match status" value="1"/>
</dbReference>
<dbReference type="InterPro" id="IPR026044">
    <property type="entry name" value="MltA"/>
</dbReference>
<feature type="signal peptide" evidence="6">
    <location>
        <begin position="1"/>
        <end position="18"/>
    </location>
</feature>
<keyword evidence="6" id="KW-0732">Signal</keyword>
<dbReference type="CDD" id="cd14668">
    <property type="entry name" value="mlta_B"/>
    <property type="match status" value="1"/>
</dbReference>
<dbReference type="Pfam" id="PF03562">
    <property type="entry name" value="MltA"/>
    <property type="match status" value="1"/>
</dbReference>
<dbReference type="Gene3D" id="2.40.40.10">
    <property type="entry name" value="RlpA-like domain"/>
    <property type="match status" value="1"/>
</dbReference>
<dbReference type="InterPro" id="IPR010611">
    <property type="entry name" value="3D_dom"/>
</dbReference>
<dbReference type="SMART" id="SM00925">
    <property type="entry name" value="MltA"/>
    <property type="match status" value="1"/>
</dbReference>
<keyword evidence="9" id="KW-1185">Reference proteome</keyword>
<dbReference type="GO" id="GO:0019867">
    <property type="term" value="C:outer membrane"/>
    <property type="evidence" value="ECO:0007669"/>
    <property type="project" value="InterPro"/>
</dbReference>
<evidence type="ECO:0000256" key="5">
    <source>
        <dbReference type="ARBA" id="ARBA00030918"/>
    </source>
</evidence>
<feature type="chain" id="PRO_5009936259" description="peptidoglycan lytic exotransglycosylase" evidence="6">
    <location>
        <begin position="19"/>
        <end position="399"/>
    </location>
</feature>
<proteinExistence type="predicted"/>
<dbReference type="GO" id="GO:0004553">
    <property type="term" value="F:hydrolase activity, hydrolyzing O-glycosyl compounds"/>
    <property type="evidence" value="ECO:0007669"/>
    <property type="project" value="InterPro"/>
</dbReference>
<gene>
    <name evidence="8" type="ORF">SAMN02743940_0841</name>
</gene>
<dbReference type="EC" id="4.2.2.n1" evidence="2"/>
<dbReference type="GO" id="GO:0071555">
    <property type="term" value="P:cell wall organization"/>
    <property type="evidence" value="ECO:0007669"/>
    <property type="project" value="UniProtKB-KW"/>
</dbReference>
<sequence>MKNQFSFPVMLLVTLLNACSTDTVTPTVMPDKSPASVISPSTGSPTISTLKATTWSALTGWEKDDLLPAWPAFLQSCVALNKQILWKKACTTAVSMQQPSNTMVRHFFETHFIPHQVINADGSDDGLVTGYYEPLLQGSRKPSARYRYPLYATPDSLLIVELGEIYPELKGLKLRGRLQERKIVPYYSRAEIMNNPEKLQGHELLWVDDEIELFFLQIQGSGRIALDNGETLKIGYAEQNGHPYNSIGKLLVQRGELPLEKASMQGIKQWGQRNPDKLAELLQQNARFVFFRELPADLSGPLGALGVPLTAGRSLAIDPRAIPQGAPTFLATTWPNSNKQLHRLMMAQDTGGAIKGGVRADFFWGFGSEAGKQAGKMKQKGKMWVLMPQGYTPPKLVQQ</sequence>
<evidence type="ECO:0000256" key="1">
    <source>
        <dbReference type="ARBA" id="ARBA00001420"/>
    </source>
</evidence>
<evidence type="ECO:0000256" key="3">
    <source>
        <dbReference type="ARBA" id="ARBA00023239"/>
    </source>
</evidence>
<dbReference type="PANTHER" id="PTHR30124">
    <property type="entry name" value="MEMBRANE-BOUND LYTIC MUREIN TRANSGLYCOSYLASE A"/>
    <property type="match status" value="1"/>
</dbReference>
<comment type="catalytic activity">
    <reaction evidence="1">
        <text>Exolytic cleavage of the (1-&gt;4)-beta-glycosidic linkage between N-acetylmuramic acid (MurNAc) and N-acetylglucosamine (GlcNAc) residues in peptidoglycan, from either the reducing or the non-reducing ends of the peptidoglycan chains, with concomitant formation of a 1,6-anhydrobond in the MurNAc residue.</text>
        <dbReference type="EC" id="4.2.2.n1"/>
    </reaction>
</comment>
<evidence type="ECO:0000313" key="8">
    <source>
        <dbReference type="EMBL" id="SIO10379.1"/>
    </source>
</evidence>
<keyword evidence="3" id="KW-0456">Lyase</keyword>
<dbReference type="GO" id="GO:0009253">
    <property type="term" value="P:peptidoglycan catabolic process"/>
    <property type="evidence" value="ECO:0007669"/>
    <property type="project" value="TreeGrafter"/>
</dbReference>
<dbReference type="RefSeq" id="WP_028460628.1">
    <property type="nucleotide sequence ID" value="NZ_FSRO01000001.1"/>
</dbReference>
<dbReference type="Gene3D" id="2.40.240.50">
    <property type="entry name" value="Barwin-like endoglucanases"/>
    <property type="match status" value="1"/>
</dbReference>
<dbReference type="InterPro" id="IPR005300">
    <property type="entry name" value="MltA_B"/>
</dbReference>
<dbReference type="eggNOG" id="COG2821">
    <property type="taxonomic scope" value="Bacteria"/>
</dbReference>
<dbReference type="STRING" id="44575.SAMN05216419_100249"/>
<feature type="domain" description="Lytic transglycosylase MltA" evidence="7">
    <location>
        <begin position="135"/>
        <end position="292"/>
    </location>
</feature>
<evidence type="ECO:0000256" key="2">
    <source>
        <dbReference type="ARBA" id="ARBA00012587"/>
    </source>
</evidence>
<dbReference type="EMBL" id="FSRO01000001">
    <property type="protein sequence ID" value="SIO10379.1"/>
    <property type="molecule type" value="Genomic_DNA"/>
</dbReference>
<dbReference type="CDD" id="cd14485">
    <property type="entry name" value="mltA_like_LT_A"/>
    <property type="match status" value="1"/>
</dbReference>
<evidence type="ECO:0000256" key="4">
    <source>
        <dbReference type="ARBA" id="ARBA00023316"/>
    </source>
</evidence>
<protein>
    <recommendedName>
        <fullName evidence="2">peptidoglycan lytic exotransglycosylase</fullName>
        <ecNumber evidence="2">4.2.2.n1</ecNumber>
    </recommendedName>
    <alternativeName>
        <fullName evidence="5">Murein hydrolase A</fullName>
    </alternativeName>
</protein>
<evidence type="ECO:0000256" key="6">
    <source>
        <dbReference type="SAM" id="SignalP"/>
    </source>
</evidence>
<accession>A0A1N6GS88</accession>
<dbReference type="AlphaFoldDB" id="A0A1N6GS88"/>
<name>A0A1N6GS88_9PROT</name>
<dbReference type="GO" id="GO:0009254">
    <property type="term" value="P:peptidoglycan turnover"/>
    <property type="evidence" value="ECO:0007669"/>
    <property type="project" value="InterPro"/>
</dbReference>
<dbReference type="PIRSF" id="PIRSF019422">
    <property type="entry name" value="MltA"/>
    <property type="match status" value="1"/>
</dbReference>